<dbReference type="AlphaFoldDB" id="A0A399T374"/>
<gene>
    <name evidence="10" type="ORF">D1614_07150</name>
</gene>
<dbReference type="GO" id="GO:0005506">
    <property type="term" value="F:iron ion binding"/>
    <property type="evidence" value="ECO:0007669"/>
    <property type="project" value="InterPro"/>
</dbReference>
<protein>
    <recommendedName>
        <fullName evidence="9">Cytochrome c domain-containing protein</fullName>
    </recommendedName>
</protein>
<evidence type="ECO:0000256" key="1">
    <source>
        <dbReference type="ARBA" id="ARBA00022448"/>
    </source>
</evidence>
<dbReference type="PRINTS" id="PR00605">
    <property type="entry name" value="CYTCHROMECIC"/>
</dbReference>
<dbReference type="Proteomes" id="UP000265926">
    <property type="component" value="Unassembled WGS sequence"/>
</dbReference>
<dbReference type="InterPro" id="IPR038414">
    <property type="entry name" value="CcoP_N_sf"/>
</dbReference>
<dbReference type="Pfam" id="PF13442">
    <property type="entry name" value="Cytochrome_CBB3"/>
    <property type="match status" value="1"/>
</dbReference>
<dbReference type="PANTHER" id="PTHR33751">
    <property type="entry name" value="CBB3-TYPE CYTOCHROME C OXIDASE SUBUNIT FIXP"/>
    <property type="match status" value="1"/>
</dbReference>
<feature type="region of interest" description="Disordered" evidence="7">
    <location>
        <begin position="1"/>
        <end position="22"/>
    </location>
</feature>
<comment type="caution">
    <text evidence="10">The sequence shown here is derived from an EMBL/GenBank/DDBJ whole genome shotgun (WGS) entry which is preliminary data.</text>
</comment>
<dbReference type="Gene3D" id="1.10.760.10">
    <property type="entry name" value="Cytochrome c-like domain"/>
    <property type="match status" value="1"/>
</dbReference>
<keyword evidence="5 6" id="KW-0408">Iron</keyword>
<reference evidence="10 11" key="1">
    <citation type="submission" date="2018-08" db="EMBL/GenBank/DDBJ databases">
        <title>Pallidiluteibacterium maritimus gen. nov., sp. nov., isolated from coastal sediment.</title>
        <authorList>
            <person name="Zhou L.Y."/>
        </authorList>
    </citation>
    <scope>NUCLEOTIDE SEQUENCE [LARGE SCALE GENOMIC DNA]</scope>
    <source>
        <strain evidence="10 11">XSD2</strain>
    </source>
</reference>
<proteinExistence type="predicted"/>
<evidence type="ECO:0000313" key="10">
    <source>
        <dbReference type="EMBL" id="RIJ49315.1"/>
    </source>
</evidence>
<evidence type="ECO:0000256" key="3">
    <source>
        <dbReference type="ARBA" id="ARBA00022723"/>
    </source>
</evidence>
<name>A0A399T374_9BACT</name>
<keyword evidence="8" id="KW-1133">Transmembrane helix</keyword>
<evidence type="ECO:0000259" key="9">
    <source>
        <dbReference type="PROSITE" id="PS51007"/>
    </source>
</evidence>
<dbReference type="InterPro" id="IPR032858">
    <property type="entry name" value="CcoP_N"/>
</dbReference>
<feature type="transmembrane region" description="Helical" evidence="8">
    <location>
        <begin position="33"/>
        <end position="54"/>
    </location>
</feature>
<dbReference type="EMBL" id="QWGR01000003">
    <property type="protein sequence ID" value="RIJ49315.1"/>
    <property type="molecule type" value="Genomic_DNA"/>
</dbReference>
<dbReference type="InterPro" id="IPR008168">
    <property type="entry name" value="Cyt_C_IC"/>
</dbReference>
<dbReference type="RefSeq" id="WP_119437202.1">
    <property type="nucleotide sequence ID" value="NZ_QWGR01000003.1"/>
</dbReference>
<dbReference type="PROSITE" id="PS51007">
    <property type="entry name" value="CYTC"/>
    <property type="match status" value="1"/>
</dbReference>
<dbReference type="InterPro" id="IPR036909">
    <property type="entry name" value="Cyt_c-like_dom_sf"/>
</dbReference>
<dbReference type="GO" id="GO:0020037">
    <property type="term" value="F:heme binding"/>
    <property type="evidence" value="ECO:0007669"/>
    <property type="project" value="InterPro"/>
</dbReference>
<dbReference type="InterPro" id="IPR009056">
    <property type="entry name" value="Cyt_c-like_dom"/>
</dbReference>
<evidence type="ECO:0000256" key="5">
    <source>
        <dbReference type="ARBA" id="ARBA00023004"/>
    </source>
</evidence>
<keyword evidence="3 6" id="KW-0479">Metal-binding</keyword>
<evidence type="ECO:0000256" key="7">
    <source>
        <dbReference type="SAM" id="MobiDB-lite"/>
    </source>
</evidence>
<evidence type="ECO:0000256" key="2">
    <source>
        <dbReference type="ARBA" id="ARBA00022617"/>
    </source>
</evidence>
<feature type="domain" description="Cytochrome c" evidence="9">
    <location>
        <begin position="93"/>
        <end position="174"/>
    </location>
</feature>
<keyword evidence="1" id="KW-0813">Transport</keyword>
<evidence type="ECO:0000256" key="4">
    <source>
        <dbReference type="ARBA" id="ARBA00022982"/>
    </source>
</evidence>
<evidence type="ECO:0000256" key="8">
    <source>
        <dbReference type="SAM" id="Phobius"/>
    </source>
</evidence>
<dbReference type="Gene3D" id="6.10.280.130">
    <property type="match status" value="1"/>
</dbReference>
<accession>A0A399T374</accession>
<keyword evidence="2 6" id="KW-0349">Heme</keyword>
<evidence type="ECO:0000313" key="11">
    <source>
        <dbReference type="Proteomes" id="UP000265926"/>
    </source>
</evidence>
<dbReference type="GO" id="GO:0009055">
    <property type="term" value="F:electron transfer activity"/>
    <property type="evidence" value="ECO:0007669"/>
    <property type="project" value="InterPro"/>
</dbReference>
<keyword evidence="11" id="KW-1185">Reference proteome</keyword>
<keyword evidence="8" id="KW-0812">Transmembrane</keyword>
<dbReference type="InterPro" id="IPR050597">
    <property type="entry name" value="Cytochrome_c_Oxidase_Subunit"/>
</dbReference>
<dbReference type="OrthoDB" id="9811281at2"/>
<evidence type="ECO:0000256" key="6">
    <source>
        <dbReference type="PROSITE-ProRule" id="PRU00433"/>
    </source>
</evidence>
<keyword evidence="4" id="KW-0249">Electron transport</keyword>
<organism evidence="10 11">
    <name type="scientific">Maribellus luteus</name>
    <dbReference type="NCBI Taxonomy" id="2305463"/>
    <lineage>
        <taxon>Bacteria</taxon>
        <taxon>Pseudomonadati</taxon>
        <taxon>Bacteroidota</taxon>
        <taxon>Bacteroidia</taxon>
        <taxon>Marinilabiliales</taxon>
        <taxon>Prolixibacteraceae</taxon>
        <taxon>Maribellus</taxon>
    </lineage>
</organism>
<dbReference type="SUPFAM" id="SSF46626">
    <property type="entry name" value="Cytochrome c"/>
    <property type="match status" value="1"/>
</dbReference>
<keyword evidence="8" id="KW-0472">Membrane</keyword>
<dbReference type="PANTHER" id="PTHR33751:SF1">
    <property type="entry name" value="CBB3-TYPE CYTOCHROME C OXIDASE SUBUNIT FIXP"/>
    <property type="match status" value="1"/>
</dbReference>
<dbReference type="Pfam" id="PF14715">
    <property type="entry name" value="FixP_N"/>
    <property type="match status" value="1"/>
</dbReference>
<sequence>MSEEKIKHTEQDDHITDHDYDGIKELDNPPPRWIMLLFYITIGWAIIYGAYYFWLKEGDHQDAEYARKSEKHDQKYQIASLSADDLVAFTDEASLAEGKQIYTDMACMACHGLNGEGNAIGPNLTDKFWIHGCDIQSVFNVIKNGVPAKGMTAFKGQISDEKIQKVASYILSMKDSNPANAKDPQGVECNN</sequence>